<reference evidence="3" key="1">
    <citation type="journal article" date="2017" name="Genome Biol.">
        <title>Comparative genomics reveals high biological diversity and specific adaptations in the industrially and medically important fungal genus Aspergillus.</title>
        <authorList>
            <person name="de Vries R.P."/>
            <person name="Riley R."/>
            <person name="Wiebenga A."/>
            <person name="Aguilar-Osorio G."/>
            <person name="Amillis S."/>
            <person name="Uchima C.A."/>
            <person name="Anderluh G."/>
            <person name="Asadollahi M."/>
            <person name="Askin M."/>
            <person name="Barry K."/>
            <person name="Battaglia E."/>
            <person name="Bayram O."/>
            <person name="Benocci T."/>
            <person name="Braus-Stromeyer S.A."/>
            <person name="Caldana C."/>
            <person name="Canovas D."/>
            <person name="Cerqueira G.C."/>
            <person name="Chen F."/>
            <person name="Chen W."/>
            <person name="Choi C."/>
            <person name="Clum A."/>
            <person name="Dos Santos R.A."/>
            <person name="Damasio A.R."/>
            <person name="Diallinas G."/>
            <person name="Emri T."/>
            <person name="Fekete E."/>
            <person name="Flipphi M."/>
            <person name="Freyberg S."/>
            <person name="Gallo A."/>
            <person name="Gournas C."/>
            <person name="Habgood R."/>
            <person name="Hainaut M."/>
            <person name="Harispe M.L."/>
            <person name="Henrissat B."/>
            <person name="Hilden K.S."/>
            <person name="Hope R."/>
            <person name="Hossain A."/>
            <person name="Karabika E."/>
            <person name="Karaffa L."/>
            <person name="Karanyi Z."/>
            <person name="Krasevec N."/>
            <person name="Kuo A."/>
            <person name="Kusch H."/>
            <person name="LaButti K."/>
            <person name="Lagendijk E.L."/>
            <person name="Lapidus A."/>
            <person name="Levasseur A."/>
            <person name="Lindquist E."/>
            <person name="Lipzen A."/>
            <person name="Logrieco A.F."/>
            <person name="MacCabe A."/>
            <person name="Maekelae M.R."/>
            <person name="Malavazi I."/>
            <person name="Melin P."/>
            <person name="Meyer V."/>
            <person name="Mielnichuk N."/>
            <person name="Miskei M."/>
            <person name="Molnar A.P."/>
            <person name="Mule G."/>
            <person name="Ngan C.Y."/>
            <person name="Orejas M."/>
            <person name="Orosz E."/>
            <person name="Ouedraogo J.P."/>
            <person name="Overkamp K.M."/>
            <person name="Park H.-S."/>
            <person name="Perrone G."/>
            <person name="Piumi F."/>
            <person name="Punt P.J."/>
            <person name="Ram A.F."/>
            <person name="Ramon A."/>
            <person name="Rauscher S."/>
            <person name="Record E."/>
            <person name="Riano-Pachon D.M."/>
            <person name="Robert V."/>
            <person name="Roehrig J."/>
            <person name="Ruller R."/>
            <person name="Salamov A."/>
            <person name="Salih N.S."/>
            <person name="Samson R.A."/>
            <person name="Sandor E."/>
            <person name="Sanguinetti M."/>
            <person name="Schuetze T."/>
            <person name="Sepcic K."/>
            <person name="Shelest E."/>
            <person name="Sherlock G."/>
            <person name="Sophianopoulou V."/>
            <person name="Squina F.M."/>
            <person name="Sun H."/>
            <person name="Susca A."/>
            <person name="Todd R.B."/>
            <person name="Tsang A."/>
            <person name="Unkles S.E."/>
            <person name="van de Wiele N."/>
            <person name="van Rossen-Uffink D."/>
            <person name="Oliveira J.V."/>
            <person name="Vesth T.C."/>
            <person name="Visser J."/>
            <person name="Yu J.-H."/>
            <person name="Zhou M."/>
            <person name="Andersen M.R."/>
            <person name="Archer D.B."/>
            <person name="Baker S.E."/>
            <person name="Benoit I."/>
            <person name="Brakhage A.A."/>
            <person name="Braus G.H."/>
            <person name="Fischer R."/>
            <person name="Frisvad J.C."/>
            <person name="Goldman G.H."/>
            <person name="Houbraken J."/>
            <person name="Oakley B."/>
            <person name="Pocsi I."/>
            <person name="Scazzocchio C."/>
            <person name="Seiboth B."/>
            <person name="vanKuyk P.A."/>
            <person name="Wortman J."/>
            <person name="Dyer P.S."/>
            <person name="Grigoriev I.V."/>
        </authorList>
    </citation>
    <scope>NUCLEOTIDE SEQUENCE [LARGE SCALE GENOMIC DNA]</scope>
    <source>
        <strain evidence="3">CBS 134.48</strain>
    </source>
</reference>
<name>A0A1L9NEK2_ASPTC</name>
<dbReference type="AlphaFoldDB" id="A0A1L9NEK2"/>
<keyword evidence="1" id="KW-0472">Membrane</keyword>
<keyword evidence="1" id="KW-0812">Transmembrane</keyword>
<organism evidence="2 3">
    <name type="scientific">Aspergillus tubingensis (strain CBS 134.48)</name>
    <dbReference type="NCBI Taxonomy" id="767770"/>
    <lineage>
        <taxon>Eukaryota</taxon>
        <taxon>Fungi</taxon>
        <taxon>Dikarya</taxon>
        <taxon>Ascomycota</taxon>
        <taxon>Pezizomycotina</taxon>
        <taxon>Eurotiomycetes</taxon>
        <taxon>Eurotiomycetidae</taxon>
        <taxon>Eurotiales</taxon>
        <taxon>Aspergillaceae</taxon>
        <taxon>Aspergillus</taxon>
        <taxon>Aspergillus subgen. Circumdati</taxon>
    </lineage>
</organism>
<gene>
    <name evidence="2" type="ORF">ASPTUDRAFT_420644</name>
</gene>
<sequence length="67" mass="7825">MCACDLKCISYCAFFVCMVAFLRFIHIAYYNHTPLETMSGTIQVPNYILFLCANLRIKMSYQQNGHY</sequence>
<protein>
    <submittedName>
        <fullName evidence="2">Uncharacterized protein</fullName>
    </submittedName>
</protein>
<keyword evidence="1" id="KW-1133">Transmembrane helix</keyword>
<dbReference type="VEuPathDB" id="FungiDB:ASPTUDRAFT_420644"/>
<feature type="transmembrane region" description="Helical" evidence="1">
    <location>
        <begin position="12"/>
        <end position="30"/>
    </location>
</feature>
<accession>A0A1L9NEK2</accession>
<dbReference type="EMBL" id="KV878181">
    <property type="protein sequence ID" value="OJI87720.1"/>
    <property type="molecule type" value="Genomic_DNA"/>
</dbReference>
<evidence type="ECO:0000313" key="2">
    <source>
        <dbReference type="EMBL" id="OJI87720.1"/>
    </source>
</evidence>
<evidence type="ECO:0000313" key="3">
    <source>
        <dbReference type="Proteomes" id="UP000184304"/>
    </source>
</evidence>
<keyword evidence="3" id="KW-1185">Reference proteome</keyword>
<evidence type="ECO:0000256" key="1">
    <source>
        <dbReference type="SAM" id="Phobius"/>
    </source>
</evidence>
<proteinExistence type="predicted"/>
<dbReference type="Proteomes" id="UP000184304">
    <property type="component" value="Unassembled WGS sequence"/>
</dbReference>